<dbReference type="RefSeq" id="WP_118926912.1">
    <property type="nucleotide sequence ID" value="NZ_QXGH01000024.1"/>
</dbReference>
<dbReference type="Proteomes" id="UP000283644">
    <property type="component" value="Unassembled WGS sequence"/>
</dbReference>
<dbReference type="EMBL" id="QXGH01000024">
    <property type="protein sequence ID" value="RHW25397.1"/>
    <property type="molecule type" value="Genomic_DNA"/>
</dbReference>
<keyword evidence="2" id="KW-1185">Reference proteome</keyword>
<proteinExistence type="predicted"/>
<sequence>MTPEARDQTLVQIDHVLGEAGYVALDGPLTVGGVPFEVTRAYAAGLGFIDLVVVVDATDGTTKQLQRGYWLVERIARALDQAESRRPLTVVLLHDELAARVNTEDFLRLGRVLLVTAPDRVSVELAPILPIVIEPTAEPGPDPLDQLVRRHGGGQDAPRKVEMIEAAKLGPEQVQSRLLKWIDNAFTDEGGREDVKA</sequence>
<organism evidence="1 2">
    <name type="scientific">Nocardioides immobilis</name>
    <dbReference type="NCBI Taxonomy" id="2049295"/>
    <lineage>
        <taxon>Bacteria</taxon>
        <taxon>Bacillati</taxon>
        <taxon>Actinomycetota</taxon>
        <taxon>Actinomycetes</taxon>
        <taxon>Propionibacteriales</taxon>
        <taxon>Nocardioidaceae</taxon>
        <taxon>Nocardioides</taxon>
    </lineage>
</organism>
<reference evidence="1 2" key="1">
    <citation type="submission" date="2018-09" db="EMBL/GenBank/DDBJ databases">
        <title>Genome sequencing of Nocardioides immobilis CCTCC AB 2017083 for comparison to Nocardioides silvaticus.</title>
        <authorList>
            <person name="Li C."/>
            <person name="Wang G."/>
        </authorList>
    </citation>
    <scope>NUCLEOTIDE SEQUENCE [LARGE SCALE GENOMIC DNA]</scope>
    <source>
        <strain evidence="1 2">CCTCC AB 2017083</strain>
    </source>
</reference>
<dbReference type="OrthoDB" id="9153683at2"/>
<evidence type="ECO:0000313" key="2">
    <source>
        <dbReference type="Proteomes" id="UP000283644"/>
    </source>
</evidence>
<dbReference type="AlphaFoldDB" id="A0A417XYF5"/>
<evidence type="ECO:0000313" key="1">
    <source>
        <dbReference type="EMBL" id="RHW25397.1"/>
    </source>
</evidence>
<gene>
    <name evidence="1" type="ORF">D0Z08_19405</name>
</gene>
<accession>A0A417XYF5</accession>
<name>A0A417XYF5_9ACTN</name>
<protein>
    <submittedName>
        <fullName evidence="1">Uncharacterized protein</fullName>
    </submittedName>
</protein>
<comment type="caution">
    <text evidence="1">The sequence shown here is derived from an EMBL/GenBank/DDBJ whole genome shotgun (WGS) entry which is preliminary data.</text>
</comment>